<dbReference type="Proteomes" id="UP000824540">
    <property type="component" value="Unassembled WGS sequence"/>
</dbReference>
<organism evidence="2 3">
    <name type="scientific">Albula glossodonta</name>
    <name type="common">roundjaw bonefish</name>
    <dbReference type="NCBI Taxonomy" id="121402"/>
    <lineage>
        <taxon>Eukaryota</taxon>
        <taxon>Metazoa</taxon>
        <taxon>Chordata</taxon>
        <taxon>Craniata</taxon>
        <taxon>Vertebrata</taxon>
        <taxon>Euteleostomi</taxon>
        <taxon>Actinopterygii</taxon>
        <taxon>Neopterygii</taxon>
        <taxon>Teleostei</taxon>
        <taxon>Albuliformes</taxon>
        <taxon>Albulidae</taxon>
        <taxon>Albula</taxon>
    </lineage>
</organism>
<sequence>MKACTDYVEHTALLYDPPPAAPQYRGCQQGIRRCCAKVTAKVLRLNDRPGWVLPVHAACISDMRAAACSWLLWNSRYVNLCSYMQKVTAIKPSVHSLLGVKPSSPSSLPRERWEGNRALNSAALLLSAPSPQARPPSHMSCSPPQTRHAQGKAATHHMQRAPRIRI</sequence>
<evidence type="ECO:0000313" key="2">
    <source>
        <dbReference type="EMBL" id="KAG9332499.1"/>
    </source>
</evidence>
<dbReference type="AlphaFoldDB" id="A0A8T2MVV8"/>
<comment type="caution">
    <text evidence="2">The sequence shown here is derived from an EMBL/GenBank/DDBJ whole genome shotgun (WGS) entry which is preliminary data.</text>
</comment>
<keyword evidence="3" id="KW-1185">Reference proteome</keyword>
<accession>A0A8T2MVV8</accession>
<name>A0A8T2MVV8_9TELE</name>
<gene>
    <name evidence="2" type="ORF">JZ751_014597</name>
</gene>
<evidence type="ECO:0000256" key="1">
    <source>
        <dbReference type="SAM" id="MobiDB-lite"/>
    </source>
</evidence>
<dbReference type="EMBL" id="JAFBMS010000237">
    <property type="protein sequence ID" value="KAG9332499.1"/>
    <property type="molecule type" value="Genomic_DNA"/>
</dbReference>
<evidence type="ECO:0000313" key="3">
    <source>
        <dbReference type="Proteomes" id="UP000824540"/>
    </source>
</evidence>
<feature type="non-terminal residue" evidence="2">
    <location>
        <position position="1"/>
    </location>
</feature>
<feature type="compositionally biased region" description="Polar residues" evidence="1">
    <location>
        <begin position="139"/>
        <end position="148"/>
    </location>
</feature>
<feature type="compositionally biased region" description="Basic residues" evidence="1">
    <location>
        <begin position="154"/>
        <end position="166"/>
    </location>
</feature>
<protein>
    <submittedName>
        <fullName evidence="2">Uncharacterized protein</fullName>
    </submittedName>
</protein>
<reference evidence="2" key="1">
    <citation type="thesis" date="2021" institute="BYU ScholarsArchive" country="Provo, UT, USA">
        <title>Applications of and Algorithms for Genome Assembly and Genomic Analyses with an Emphasis on Marine Teleosts.</title>
        <authorList>
            <person name="Pickett B.D."/>
        </authorList>
    </citation>
    <scope>NUCLEOTIDE SEQUENCE</scope>
    <source>
        <strain evidence="2">HI-2016</strain>
    </source>
</reference>
<feature type="region of interest" description="Disordered" evidence="1">
    <location>
        <begin position="130"/>
        <end position="166"/>
    </location>
</feature>
<proteinExistence type="predicted"/>